<proteinExistence type="predicted"/>
<gene>
    <name evidence="1" type="ORF">B0X71_13410</name>
</gene>
<sequence length="109" mass="12434">MKIVAERDLIKDEYGNYYLATNVNGDNVTVVNAAVYYAFNRMLDEELLADARNLYPNEVAAGKFFADQVAKHIEQLEDEAVPGGIYDIEEVKEAYDLHVKPLYDESFHL</sequence>
<evidence type="ECO:0000313" key="2">
    <source>
        <dbReference type="Proteomes" id="UP000188184"/>
    </source>
</evidence>
<dbReference type="Proteomes" id="UP000188184">
    <property type="component" value="Chromosome"/>
</dbReference>
<evidence type="ECO:0000313" key="1">
    <source>
        <dbReference type="EMBL" id="AQQ53994.1"/>
    </source>
</evidence>
<organism evidence="1 2">
    <name type="scientific">Planococcus lenghuensis</name>
    <dbReference type="NCBI Taxonomy" id="2213202"/>
    <lineage>
        <taxon>Bacteria</taxon>
        <taxon>Bacillati</taxon>
        <taxon>Bacillota</taxon>
        <taxon>Bacilli</taxon>
        <taxon>Bacillales</taxon>
        <taxon>Caryophanaceae</taxon>
        <taxon>Planococcus</taxon>
    </lineage>
</organism>
<name>A0A1Q2L0U5_9BACL</name>
<protein>
    <submittedName>
        <fullName evidence="1">Uncharacterized protein</fullName>
    </submittedName>
</protein>
<dbReference type="OrthoDB" id="2636416at2"/>
<keyword evidence="2" id="KW-1185">Reference proteome</keyword>
<accession>A0A1Q2L0U5</accession>
<dbReference type="EMBL" id="CP019640">
    <property type="protein sequence ID" value="AQQ53994.1"/>
    <property type="molecule type" value="Genomic_DNA"/>
</dbReference>
<dbReference type="RefSeq" id="WP_077589890.1">
    <property type="nucleotide sequence ID" value="NZ_CP019640.1"/>
</dbReference>
<dbReference type="AlphaFoldDB" id="A0A1Q2L0U5"/>
<reference evidence="1 2" key="1">
    <citation type="submission" date="2017-02" db="EMBL/GenBank/DDBJ databases">
        <title>The complete genomic sequence of a novel cold adapted crude oil-degrading bacterium Planococcus qaidamina Y42.</title>
        <authorList>
            <person name="Yang R."/>
        </authorList>
    </citation>
    <scope>NUCLEOTIDE SEQUENCE [LARGE SCALE GENOMIC DNA]</scope>
    <source>
        <strain evidence="1 2">Y42</strain>
    </source>
</reference>
<dbReference type="KEGG" id="pmar:B0X71_13410"/>